<feature type="region of interest" description="Disordered" evidence="1">
    <location>
        <begin position="245"/>
        <end position="292"/>
    </location>
</feature>
<keyword evidence="3" id="KW-1185">Reference proteome</keyword>
<protein>
    <submittedName>
        <fullName evidence="2">Uncharacterized protein</fullName>
    </submittedName>
</protein>
<reference evidence="2 3" key="1">
    <citation type="submission" date="2024-07" db="EMBL/GenBank/DDBJ databases">
        <title>Section-level genome sequencing and comparative genomics of Aspergillus sections Usti and Cavernicolus.</title>
        <authorList>
            <consortium name="Lawrence Berkeley National Laboratory"/>
            <person name="Nybo J.L."/>
            <person name="Vesth T.C."/>
            <person name="Theobald S."/>
            <person name="Frisvad J.C."/>
            <person name="Larsen T.O."/>
            <person name="Kjaerboelling I."/>
            <person name="Rothschild-Mancinelli K."/>
            <person name="Lyhne E.K."/>
            <person name="Kogle M.E."/>
            <person name="Barry K."/>
            <person name="Clum A."/>
            <person name="Na H."/>
            <person name="Ledsgaard L."/>
            <person name="Lin J."/>
            <person name="Lipzen A."/>
            <person name="Kuo A."/>
            <person name="Riley R."/>
            <person name="Mondo S."/>
            <person name="Labutti K."/>
            <person name="Haridas S."/>
            <person name="Pangalinan J."/>
            <person name="Salamov A.A."/>
            <person name="Simmons B.A."/>
            <person name="Magnuson J.K."/>
            <person name="Chen J."/>
            <person name="Drula E."/>
            <person name="Henrissat B."/>
            <person name="Wiebenga A."/>
            <person name="Lubbers R.J."/>
            <person name="Gomes A.C."/>
            <person name="Makela M.R."/>
            <person name="Stajich J."/>
            <person name="Grigoriev I.V."/>
            <person name="Mortensen U.H."/>
            <person name="De Vries R.P."/>
            <person name="Baker S.E."/>
            <person name="Andersen M.R."/>
        </authorList>
    </citation>
    <scope>NUCLEOTIDE SEQUENCE [LARGE SCALE GENOMIC DNA]</scope>
    <source>
        <strain evidence="2 3">CBS 588.65</strain>
    </source>
</reference>
<evidence type="ECO:0000256" key="1">
    <source>
        <dbReference type="SAM" id="MobiDB-lite"/>
    </source>
</evidence>
<accession>A0ABR4H658</accession>
<evidence type="ECO:0000313" key="2">
    <source>
        <dbReference type="EMBL" id="KAL2810921.1"/>
    </source>
</evidence>
<feature type="compositionally biased region" description="Basic and acidic residues" evidence="1">
    <location>
        <begin position="206"/>
        <end position="218"/>
    </location>
</feature>
<dbReference type="EMBL" id="JBFXLT010000065">
    <property type="protein sequence ID" value="KAL2810921.1"/>
    <property type="molecule type" value="Genomic_DNA"/>
</dbReference>
<sequence>MPGLLSSLFACIGLYTIEQPPPSSSQVTRKISASRLEPPKPTVPSTPPAALSPPPAGPAMDTRTMRERHPARRPQPVRESHPARNTQSAPIPSDGSQNLRTPRDRPAPKQNACGLYGHPRGRPHVNHDPYYWSDDESTRAYANHAPNDSCPPSGCPAPHGDDESPGQWRTPNQHSAFAYPEPIPYTALPSGHGVPQATPQSIDPHPANDSHTNRDSGRHHSVRHRPQSSHLTLDKTAIAQVRLVAPPPPPALASSGPEPLRRSKKKRCSASAVGYIWPKDPRPGNPGRWSRGSRFKDVLTGKGPDMYVGRIGGRPRDEVTVKAKRAQKENERYRWDSEKHWSLWGYEHEIQCTAEYCDDCDKLEEQKIRDNILTSARRRSAKRYDYRMRKYRVPDEGTWSGVTFCREECHVVPREYRDHRGNWYPANKWHDIVHGPHTD</sequence>
<proteinExistence type="predicted"/>
<comment type="caution">
    <text evidence="2">The sequence shown here is derived from an EMBL/GenBank/DDBJ whole genome shotgun (WGS) entry which is preliminary data.</text>
</comment>
<feature type="region of interest" description="Disordered" evidence="1">
    <location>
        <begin position="17"/>
        <end position="232"/>
    </location>
</feature>
<dbReference type="Proteomes" id="UP001610334">
    <property type="component" value="Unassembled WGS sequence"/>
</dbReference>
<name>A0ABR4H658_9EURO</name>
<feature type="compositionally biased region" description="Pro residues" evidence="1">
    <location>
        <begin position="39"/>
        <end position="57"/>
    </location>
</feature>
<gene>
    <name evidence="2" type="ORF">BJX63DRAFT_301448</name>
</gene>
<feature type="compositionally biased region" description="Polar residues" evidence="1">
    <location>
        <begin position="83"/>
        <end position="100"/>
    </location>
</feature>
<evidence type="ECO:0000313" key="3">
    <source>
        <dbReference type="Proteomes" id="UP001610334"/>
    </source>
</evidence>
<organism evidence="2 3">
    <name type="scientific">Aspergillus granulosus</name>
    <dbReference type="NCBI Taxonomy" id="176169"/>
    <lineage>
        <taxon>Eukaryota</taxon>
        <taxon>Fungi</taxon>
        <taxon>Dikarya</taxon>
        <taxon>Ascomycota</taxon>
        <taxon>Pezizomycotina</taxon>
        <taxon>Eurotiomycetes</taxon>
        <taxon>Eurotiomycetidae</taxon>
        <taxon>Eurotiales</taxon>
        <taxon>Aspergillaceae</taxon>
        <taxon>Aspergillus</taxon>
        <taxon>Aspergillus subgen. Nidulantes</taxon>
    </lineage>
</organism>